<reference evidence="2 4" key="1">
    <citation type="submission" date="2018-11" db="EMBL/GenBank/DDBJ databases">
        <title>Genomes From Bacteria Associated with the Canine Oral Cavity: a Test Case for Automated Genome-Based Taxonomic Assignment.</title>
        <authorList>
            <person name="Coil D.A."/>
            <person name="Jospin G."/>
            <person name="Darling A.E."/>
            <person name="Wallis C."/>
            <person name="Davis I.J."/>
            <person name="Harris S."/>
            <person name="Eisen J.A."/>
            <person name="Holcombe L.J."/>
            <person name="O'Flynn C."/>
        </authorList>
    </citation>
    <scope>NUCLEOTIDE SEQUENCE [LARGE SCALE GENOMIC DNA]</scope>
    <source>
        <strain evidence="2 4">OH1047_COT-310</strain>
    </source>
</reference>
<proteinExistence type="predicted"/>
<keyword evidence="1" id="KW-0472">Membrane</keyword>
<dbReference type="OrthoDB" id="1049592at2"/>
<evidence type="ECO:0000313" key="4">
    <source>
        <dbReference type="Proteomes" id="UP000279562"/>
    </source>
</evidence>
<accession>A0A3P2A570</accession>
<dbReference type="EMBL" id="RQYF01000041">
    <property type="protein sequence ID" value="RRD90026.1"/>
    <property type="molecule type" value="Genomic_DNA"/>
</dbReference>
<dbReference type="Proteomes" id="UP000396835">
    <property type="component" value="Unassembled WGS sequence"/>
</dbReference>
<keyword evidence="1" id="KW-0812">Transmembrane</keyword>
<evidence type="ECO:0000256" key="1">
    <source>
        <dbReference type="SAM" id="Phobius"/>
    </source>
</evidence>
<feature type="transmembrane region" description="Helical" evidence="1">
    <location>
        <begin position="12"/>
        <end position="28"/>
    </location>
</feature>
<sequence length="79" mass="8599">MSRSLKSWDAIRLVRLVAGIGIGFYALYSADYVFLLPAVAFLLQAALNLTCGGSGCPTANSRKRVYGDVIKPYQSGNRR</sequence>
<dbReference type="RefSeq" id="WP_125239442.1">
    <property type="nucleotide sequence ID" value="NZ_CAACYH010000002.1"/>
</dbReference>
<organism evidence="2 4">
    <name type="scientific">Prevotella heparinolytica</name>
    <dbReference type="NCBI Taxonomy" id="28113"/>
    <lineage>
        <taxon>Bacteria</taxon>
        <taxon>Pseudomonadati</taxon>
        <taxon>Bacteroidota</taxon>
        <taxon>Bacteroidia</taxon>
        <taxon>Bacteroidales</taxon>
        <taxon>Bacteroidaceae</taxon>
        <taxon>Bacteroides</taxon>
    </lineage>
</organism>
<feature type="transmembrane region" description="Helical" evidence="1">
    <location>
        <begin position="34"/>
        <end position="56"/>
    </location>
</feature>
<keyword evidence="1" id="KW-1133">Transmembrane helix</keyword>
<evidence type="ECO:0008006" key="6">
    <source>
        <dbReference type="Google" id="ProtNLM"/>
    </source>
</evidence>
<dbReference type="EMBL" id="CAACYH010000002">
    <property type="protein sequence ID" value="VFB12747.1"/>
    <property type="molecule type" value="Genomic_DNA"/>
</dbReference>
<keyword evidence="4" id="KW-1185">Reference proteome</keyword>
<gene>
    <name evidence="2" type="ORF">EII33_09050</name>
    <name evidence="3" type="ORF">NCTC7812_00256</name>
</gene>
<reference evidence="3 5" key="2">
    <citation type="submission" date="2019-02" db="EMBL/GenBank/DDBJ databases">
        <authorList>
            <consortium name="Pathogen Informatics"/>
        </authorList>
    </citation>
    <scope>NUCLEOTIDE SEQUENCE [LARGE SCALE GENOMIC DNA]</scope>
    <source>
        <strain evidence="3 5">3012STDY7078512</strain>
    </source>
</reference>
<evidence type="ECO:0000313" key="3">
    <source>
        <dbReference type="EMBL" id="VFB12747.1"/>
    </source>
</evidence>
<evidence type="ECO:0000313" key="5">
    <source>
        <dbReference type="Proteomes" id="UP000396835"/>
    </source>
</evidence>
<dbReference type="Proteomes" id="UP000279562">
    <property type="component" value="Unassembled WGS sequence"/>
</dbReference>
<name>A0A3P2A570_9BACE</name>
<evidence type="ECO:0000313" key="2">
    <source>
        <dbReference type="EMBL" id="RRD90026.1"/>
    </source>
</evidence>
<protein>
    <recommendedName>
        <fullName evidence="6">DUF2892 domain-containing protein</fullName>
    </recommendedName>
</protein>
<dbReference type="AlphaFoldDB" id="A0A3P2A570"/>